<evidence type="ECO:0000259" key="1">
    <source>
        <dbReference type="PROSITE" id="PS50995"/>
    </source>
</evidence>
<proteinExistence type="predicted"/>
<evidence type="ECO:0000313" key="2">
    <source>
        <dbReference type="EMBL" id="GLJ66788.1"/>
    </source>
</evidence>
<reference evidence="2" key="2">
    <citation type="submission" date="2023-01" db="EMBL/GenBank/DDBJ databases">
        <authorList>
            <person name="Sun Q."/>
            <person name="Evtushenko L."/>
        </authorList>
    </citation>
    <scope>NUCLEOTIDE SEQUENCE</scope>
    <source>
        <strain evidence="2">VKM Ac-1246</strain>
    </source>
</reference>
<dbReference type="Pfam" id="PF12802">
    <property type="entry name" value="MarR_2"/>
    <property type="match status" value="1"/>
</dbReference>
<dbReference type="SMART" id="SM00347">
    <property type="entry name" value="HTH_MARR"/>
    <property type="match status" value="1"/>
</dbReference>
<dbReference type="InterPro" id="IPR039422">
    <property type="entry name" value="MarR/SlyA-like"/>
</dbReference>
<protein>
    <submittedName>
        <fullName evidence="2">Transcriptional regulator</fullName>
    </submittedName>
</protein>
<dbReference type="PANTHER" id="PTHR33164">
    <property type="entry name" value="TRANSCRIPTIONAL REGULATOR, MARR FAMILY"/>
    <property type="match status" value="1"/>
</dbReference>
<dbReference type="InterPro" id="IPR036388">
    <property type="entry name" value="WH-like_DNA-bd_sf"/>
</dbReference>
<dbReference type="PANTHER" id="PTHR33164:SF99">
    <property type="entry name" value="MARR FAMILY REGULATORY PROTEIN"/>
    <property type="match status" value="1"/>
</dbReference>
<comment type="caution">
    <text evidence="2">The sequence shown here is derived from an EMBL/GenBank/DDBJ whole genome shotgun (WGS) entry which is preliminary data.</text>
</comment>
<accession>A0ABQ5STC5</accession>
<keyword evidence="3" id="KW-1185">Reference proteome</keyword>
<dbReference type="EMBL" id="BSEL01000002">
    <property type="protein sequence ID" value="GLJ66788.1"/>
    <property type="molecule type" value="Genomic_DNA"/>
</dbReference>
<feature type="domain" description="HTH marR-type" evidence="1">
    <location>
        <begin position="8"/>
        <end position="140"/>
    </location>
</feature>
<evidence type="ECO:0000313" key="3">
    <source>
        <dbReference type="Proteomes" id="UP001142292"/>
    </source>
</evidence>
<dbReference type="SUPFAM" id="SSF46785">
    <property type="entry name" value="Winged helix' DNA-binding domain"/>
    <property type="match status" value="1"/>
</dbReference>
<name>A0ABQ5STC5_9ACTN</name>
<dbReference type="PROSITE" id="PS50995">
    <property type="entry name" value="HTH_MARR_2"/>
    <property type="match status" value="1"/>
</dbReference>
<gene>
    <name evidence="2" type="ORF">GCM10017579_08240</name>
</gene>
<dbReference type="InterPro" id="IPR000835">
    <property type="entry name" value="HTH_MarR-typ"/>
</dbReference>
<organism evidence="2 3">
    <name type="scientific">Nocardioides luteus</name>
    <dbReference type="NCBI Taxonomy" id="1844"/>
    <lineage>
        <taxon>Bacteria</taxon>
        <taxon>Bacillati</taxon>
        <taxon>Actinomycetota</taxon>
        <taxon>Actinomycetes</taxon>
        <taxon>Propionibacteriales</taxon>
        <taxon>Nocardioidaceae</taxon>
        <taxon>Nocardioides</taxon>
    </lineage>
</organism>
<sequence length="143" mass="15545">MEVAETVATDLTVLLARAQRRIERALAETYADFDLTAEQWRILSVLLDQPGQTMTRLADSAALPAATLTRHVDRLTERGLVLRKVHAEDKRRAAVALSPVGASAAREIRDRQQAATRTLGGADGAKTVARVTRDLATLLDTDS</sequence>
<dbReference type="Proteomes" id="UP001142292">
    <property type="component" value="Unassembled WGS sequence"/>
</dbReference>
<dbReference type="Gene3D" id="1.10.10.10">
    <property type="entry name" value="Winged helix-like DNA-binding domain superfamily/Winged helix DNA-binding domain"/>
    <property type="match status" value="1"/>
</dbReference>
<dbReference type="RefSeq" id="WP_189119606.1">
    <property type="nucleotide sequence ID" value="NZ_BMRK01000013.1"/>
</dbReference>
<dbReference type="InterPro" id="IPR036390">
    <property type="entry name" value="WH_DNA-bd_sf"/>
</dbReference>
<reference evidence="2" key="1">
    <citation type="journal article" date="2014" name="Int. J. Syst. Evol. Microbiol.">
        <title>Complete genome of a new Firmicutes species belonging to the dominant human colonic microbiota ('Ruminococcus bicirculans') reveals two chromosomes and a selective capacity to utilize plant glucans.</title>
        <authorList>
            <consortium name="NISC Comparative Sequencing Program"/>
            <person name="Wegmann U."/>
            <person name="Louis P."/>
            <person name="Goesmann A."/>
            <person name="Henrissat B."/>
            <person name="Duncan S.H."/>
            <person name="Flint H.J."/>
        </authorList>
    </citation>
    <scope>NUCLEOTIDE SEQUENCE</scope>
    <source>
        <strain evidence="2">VKM Ac-1246</strain>
    </source>
</reference>